<evidence type="ECO:0000313" key="2">
    <source>
        <dbReference type="Proteomes" id="UP000824049"/>
    </source>
</evidence>
<accession>A0A9D2EN36</accession>
<dbReference type="EMBL" id="DXBR01000112">
    <property type="protein sequence ID" value="HIZ40709.1"/>
    <property type="molecule type" value="Genomic_DNA"/>
</dbReference>
<dbReference type="Proteomes" id="UP000824049">
    <property type="component" value="Unassembled WGS sequence"/>
</dbReference>
<sequence length="163" mass="17528">MNKLTKRTLLAAAALCVIGGILLAVGIGSGGLRFLASTNLTTMEPIASSSKLYEENKTKLDEFSSLNIDVAYLDLTVLPSEDDSCYLSYNVSGSIKENPLKYTISNGTLSIREDHSAASQFFVGVDYSFLAQVLTGRIVTDGPDPEYDSMTLYLPAGKQLNDA</sequence>
<organism evidence="1 2">
    <name type="scientific">Candidatus Anaerobutyricum stercoris</name>
    <dbReference type="NCBI Taxonomy" id="2838457"/>
    <lineage>
        <taxon>Bacteria</taxon>
        <taxon>Bacillati</taxon>
        <taxon>Bacillota</taxon>
        <taxon>Clostridia</taxon>
        <taxon>Lachnospirales</taxon>
        <taxon>Lachnospiraceae</taxon>
        <taxon>Anaerobutyricum</taxon>
    </lineage>
</organism>
<reference evidence="1" key="2">
    <citation type="submission" date="2021-04" db="EMBL/GenBank/DDBJ databases">
        <authorList>
            <person name="Gilroy R."/>
        </authorList>
    </citation>
    <scope>NUCLEOTIDE SEQUENCE</scope>
    <source>
        <strain evidence="1">CHK179-28034</strain>
    </source>
</reference>
<comment type="caution">
    <text evidence="1">The sequence shown here is derived from an EMBL/GenBank/DDBJ whole genome shotgun (WGS) entry which is preliminary data.</text>
</comment>
<dbReference type="AlphaFoldDB" id="A0A9D2EN36"/>
<reference evidence="1" key="1">
    <citation type="journal article" date="2021" name="PeerJ">
        <title>Extensive microbial diversity within the chicken gut microbiome revealed by metagenomics and culture.</title>
        <authorList>
            <person name="Gilroy R."/>
            <person name="Ravi A."/>
            <person name="Getino M."/>
            <person name="Pursley I."/>
            <person name="Horton D.L."/>
            <person name="Alikhan N.F."/>
            <person name="Baker D."/>
            <person name="Gharbi K."/>
            <person name="Hall N."/>
            <person name="Watson M."/>
            <person name="Adriaenssens E.M."/>
            <person name="Foster-Nyarko E."/>
            <person name="Jarju S."/>
            <person name="Secka A."/>
            <person name="Antonio M."/>
            <person name="Oren A."/>
            <person name="Chaudhuri R.R."/>
            <person name="La Ragione R."/>
            <person name="Hildebrand F."/>
            <person name="Pallen M.J."/>
        </authorList>
    </citation>
    <scope>NUCLEOTIDE SEQUENCE</scope>
    <source>
        <strain evidence="1">CHK179-28034</strain>
    </source>
</reference>
<evidence type="ECO:0000313" key="1">
    <source>
        <dbReference type="EMBL" id="HIZ40709.1"/>
    </source>
</evidence>
<protein>
    <submittedName>
        <fullName evidence="1">Uncharacterized protein</fullName>
    </submittedName>
</protein>
<proteinExistence type="predicted"/>
<feature type="non-terminal residue" evidence="1">
    <location>
        <position position="163"/>
    </location>
</feature>
<name>A0A9D2EN36_9FIRM</name>
<gene>
    <name evidence="1" type="ORF">H9968_12470</name>
</gene>